<name>A0A179FCU0_METCM</name>
<gene>
    <name evidence="2" type="ORF">VFPPC_14486</name>
</gene>
<dbReference type="RefSeq" id="XP_018140453.1">
    <property type="nucleotide sequence ID" value="XM_018292254.1"/>
</dbReference>
<dbReference type="EMBL" id="LSBJ02000006">
    <property type="protein sequence ID" value="OAQ62873.1"/>
    <property type="molecule type" value="Genomic_DNA"/>
</dbReference>
<dbReference type="AlphaFoldDB" id="A0A179FCU0"/>
<evidence type="ECO:0000313" key="2">
    <source>
        <dbReference type="EMBL" id="OAQ62873.1"/>
    </source>
</evidence>
<dbReference type="Proteomes" id="UP000078397">
    <property type="component" value="Unassembled WGS sequence"/>
</dbReference>
<proteinExistence type="predicted"/>
<evidence type="ECO:0000313" key="3">
    <source>
        <dbReference type="Proteomes" id="UP000078397"/>
    </source>
</evidence>
<feature type="compositionally biased region" description="Polar residues" evidence="1">
    <location>
        <begin position="51"/>
        <end position="64"/>
    </location>
</feature>
<organism evidence="2 3">
    <name type="scientific">Pochonia chlamydosporia 170</name>
    <dbReference type="NCBI Taxonomy" id="1380566"/>
    <lineage>
        <taxon>Eukaryota</taxon>
        <taxon>Fungi</taxon>
        <taxon>Dikarya</taxon>
        <taxon>Ascomycota</taxon>
        <taxon>Pezizomycotina</taxon>
        <taxon>Sordariomycetes</taxon>
        <taxon>Hypocreomycetidae</taxon>
        <taxon>Hypocreales</taxon>
        <taxon>Clavicipitaceae</taxon>
        <taxon>Pochonia</taxon>
    </lineage>
</organism>
<protein>
    <submittedName>
        <fullName evidence="2">Uncharacterized protein</fullName>
    </submittedName>
</protein>
<keyword evidence="3" id="KW-1185">Reference proteome</keyword>
<dbReference type="KEGG" id="pchm:VFPPC_14486"/>
<dbReference type="OrthoDB" id="4829551at2759"/>
<dbReference type="GeneID" id="28856248"/>
<sequence length="150" mass="17008">MATVSSEEDFMDDILSFSRATSHAAAVDLCGDNAPLGHRLLERTGSDLSYTGSWTDEDSNSTSDHSLEIDNWTCSRPPKVPRAPDLGRLTTPHLSPMPSMFEFCYCCSDDEKEPWENDRINDSLRLSRRDKVDAQLDWAMAYMEQRRRGV</sequence>
<feature type="region of interest" description="Disordered" evidence="1">
    <location>
        <begin position="51"/>
        <end position="91"/>
    </location>
</feature>
<evidence type="ECO:0000256" key="1">
    <source>
        <dbReference type="SAM" id="MobiDB-lite"/>
    </source>
</evidence>
<accession>A0A179FCU0</accession>
<reference evidence="2 3" key="1">
    <citation type="journal article" date="2016" name="PLoS Pathog.">
        <title>Biosynthesis of antibiotic leucinostatins in bio-control fungus Purpureocillium lilacinum and their inhibition on phytophthora revealed by genome mining.</title>
        <authorList>
            <person name="Wang G."/>
            <person name="Liu Z."/>
            <person name="Lin R."/>
            <person name="Li E."/>
            <person name="Mao Z."/>
            <person name="Ling J."/>
            <person name="Yang Y."/>
            <person name="Yin W.B."/>
            <person name="Xie B."/>
        </authorList>
    </citation>
    <scope>NUCLEOTIDE SEQUENCE [LARGE SCALE GENOMIC DNA]</scope>
    <source>
        <strain evidence="2">170</strain>
    </source>
</reference>
<comment type="caution">
    <text evidence="2">The sequence shown here is derived from an EMBL/GenBank/DDBJ whole genome shotgun (WGS) entry which is preliminary data.</text>
</comment>